<keyword evidence="8" id="KW-1185">Reference proteome</keyword>
<dbReference type="OrthoDB" id="28755at2759"/>
<organism evidence="7 8">
    <name type="scientific">Brachionus calyciflorus</name>
    <dbReference type="NCBI Taxonomy" id="104777"/>
    <lineage>
        <taxon>Eukaryota</taxon>
        <taxon>Metazoa</taxon>
        <taxon>Spiralia</taxon>
        <taxon>Gnathifera</taxon>
        <taxon>Rotifera</taxon>
        <taxon>Eurotatoria</taxon>
        <taxon>Monogononta</taxon>
        <taxon>Pseudotrocha</taxon>
        <taxon>Ploima</taxon>
        <taxon>Brachionidae</taxon>
        <taxon>Brachionus</taxon>
    </lineage>
</organism>
<gene>
    <name evidence="7" type="ORF">OXX778_LOCUS5232</name>
</gene>
<keyword evidence="2" id="KW-0813">Transport</keyword>
<sequence length="139" mass="15410">MSINRVIGTRVVYTFSQIIYSIGMLILAITKLKVMIPITSLTAGVMYSCLFTIPFILIAKYHTQESFQLLIDNDNPNINRGLGTDISIVSSMVFVAQFILSFFIGSLIKLIGTKTVVIYGSSFFSFCAAITAQRISYLD</sequence>
<dbReference type="AlphaFoldDB" id="A0A813R4M4"/>
<feature type="transmembrane region" description="Helical" evidence="6">
    <location>
        <begin position="116"/>
        <end position="135"/>
    </location>
</feature>
<protein>
    <submittedName>
        <fullName evidence="7">Uncharacterized protein</fullName>
    </submittedName>
</protein>
<feature type="transmembrane region" description="Helical" evidence="6">
    <location>
        <begin position="82"/>
        <end position="104"/>
    </location>
</feature>
<reference evidence="7" key="1">
    <citation type="submission" date="2021-02" db="EMBL/GenBank/DDBJ databases">
        <authorList>
            <person name="Nowell W R."/>
        </authorList>
    </citation>
    <scope>NUCLEOTIDE SEQUENCE</scope>
    <source>
        <strain evidence="7">Ploen Becks lab</strain>
    </source>
</reference>
<dbReference type="PANTHER" id="PTHR19432">
    <property type="entry name" value="SUGAR TRANSPORTER"/>
    <property type="match status" value="1"/>
</dbReference>
<evidence type="ECO:0000256" key="6">
    <source>
        <dbReference type="SAM" id="Phobius"/>
    </source>
</evidence>
<evidence type="ECO:0000256" key="2">
    <source>
        <dbReference type="ARBA" id="ARBA00022448"/>
    </source>
</evidence>
<evidence type="ECO:0000256" key="4">
    <source>
        <dbReference type="ARBA" id="ARBA00022989"/>
    </source>
</evidence>
<dbReference type="EMBL" id="CAJNOC010000558">
    <property type="protein sequence ID" value="CAF0776556.1"/>
    <property type="molecule type" value="Genomic_DNA"/>
</dbReference>
<dbReference type="Proteomes" id="UP000663879">
    <property type="component" value="Unassembled WGS sequence"/>
</dbReference>
<dbReference type="SUPFAM" id="SSF103473">
    <property type="entry name" value="MFS general substrate transporter"/>
    <property type="match status" value="1"/>
</dbReference>
<keyword evidence="5 6" id="KW-0472">Membrane</keyword>
<keyword evidence="4 6" id="KW-1133">Transmembrane helix</keyword>
<name>A0A813R4M4_9BILA</name>
<comment type="caution">
    <text evidence="7">The sequence shown here is derived from an EMBL/GenBank/DDBJ whole genome shotgun (WGS) entry which is preliminary data.</text>
</comment>
<dbReference type="PANTHER" id="PTHR19432:SF35">
    <property type="entry name" value="SOLUTE CARRIER FAMILY 45 MEMBER 3 ISOFORM X1"/>
    <property type="match status" value="1"/>
</dbReference>
<comment type="subcellular location">
    <subcellularLocation>
        <location evidence="1">Membrane</location>
        <topology evidence="1">Multi-pass membrane protein</topology>
    </subcellularLocation>
</comment>
<accession>A0A813R4M4</accession>
<evidence type="ECO:0000313" key="7">
    <source>
        <dbReference type="EMBL" id="CAF0776556.1"/>
    </source>
</evidence>
<dbReference type="GO" id="GO:0008506">
    <property type="term" value="F:sucrose:proton symporter activity"/>
    <property type="evidence" value="ECO:0007669"/>
    <property type="project" value="TreeGrafter"/>
</dbReference>
<evidence type="ECO:0000313" key="8">
    <source>
        <dbReference type="Proteomes" id="UP000663879"/>
    </source>
</evidence>
<dbReference type="GO" id="GO:0016020">
    <property type="term" value="C:membrane"/>
    <property type="evidence" value="ECO:0007669"/>
    <property type="project" value="UniProtKB-SubCell"/>
</dbReference>
<proteinExistence type="predicted"/>
<evidence type="ECO:0000256" key="1">
    <source>
        <dbReference type="ARBA" id="ARBA00004141"/>
    </source>
</evidence>
<keyword evidence="3 6" id="KW-0812">Transmembrane</keyword>
<feature type="transmembrane region" description="Helical" evidence="6">
    <location>
        <begin position="41"/>
        <end position="62"/>
    </location>
</feature>
<dbReference type="InterPro" id="IPR036259">
    <property type="entry name" value="MFS_trans_sf"/>
</dbReference>
<evidence type="ECO:0000256" key="5">
    <source>
        <dbReference type="ARBA" id="ARBA00023136"/>
    </source>
</evidence>
<feature type="transmembrane region" description="Helical" evidence="6">
    <location>
        <begin position="12"/>
        <end position="29"/>
    </location>
</feature>
<evidence type="ECO:0000256" key="3">
    <source>
        <dbReference type="ARBA" id="ARBA00022692"/>
    </source>
</evidence>